<keyword evidence="5 6" id="KW-0472">Membrane</keyword>
<evidence type="ECO:0000256" key="1">
    <source>
        <dbReference type="ARBA" id="ARBA00004141"/>
    </source>
</evidence>
<comment type="caution">
    <text evidence="8">The sequence shown here is derived from an EMBL/GenBank/DDBJ whole genome shotgun (WGS) entry which is preliminary data.</text>
</comment>
<keyword evidence="4 6" id="KW-1133">Transmembrane helix</keyword>
<feature type="transmembrane region" description="Helical" evidence="6">
    <location>
        <begin position="200"/>
        <end position="216"/>
    </location>
</feature>
<feature type="domain" description="EamA" evidence="7">
    <location>
        <begin position="3"/>
        <end position="92"/>
    </location>
</feature>
<feature type="transmembrane region" description="Helical" evidence="6">
    <location>
        <begin position="222"/>
        <end position="239"/>
    </location>
</feature>
<keyword evidence="9" id="KW-1185">Reference proteome</keyword>
<evidence type="ECO:0000256" key="5">
    <source>
        <dbReference type="ARBA" id="ARBA00023136"/>
    </source>
</evidence>
<keyword evidence="3 6" id="KW-0812">Transmembrane</keyword>
<accession>A0A318L0K6</accession>
<protein>
    <submittedName>
        <fullName evidence="8">Putative blue pigment (Indigoidine) exporter</fullName>
    </submittedName>
</protein>
<dbReference type="SUPFAM" id="SSF103481">
    <property type="entry name" value="Multidrug resistance efflux transporter EmrE"/>
    <property type="match status" value="2"/>
</dbReference>
<comment type="similarity">
    <text evidence="2">Belongs to the EamA transporter family.</text>
</comment>
<evidence type="ECO:0000313" key="9">
    <source>
        <dbReference type="Proteomes" id="UP000247569"/>
    </source>
</evidence>
<dbReference type="PANTHER" id="PTHR32322:SF2">
    <property type="entry name" value="EAMA DOMAIN-CONTAINING PROTEIN"/>
    <property type="match status" value="1"/>
</dbReference>
<dbReference type="Pfam" id="PF00892">
    <property type="entry name" value="EamA"/>
    <property type="match status" value="2"/>
</dbReference>
<evidence type="ECO:0000256" key="6">
    <source>
        <dbReference type="SAM" id="Phobius"/>
    </source>
</evidence>
<gene>
    <name evidence="8" type="ORF">DFR70_1011088</name>
</gene>
<dbReference type="RefSeq" id="WP_051187957.1">
    <property type="nucleotide sequence ID" value="NZ_QJKF01000001.1"/>
</dbReference>
<dbReference type="Proteomes" id="UP000247569">
    <property type="component" value="Unassembled WGS sequence"/>
</dbReference>
<reference evidence="8 9" key="1">
    <citation type="submission" date="2018-05" db="EMBL/GenBank/DDBJ databases">
        <title>Genomic Encyclopedia of Type Strains, Phase IV (KMG-IV): sequencing the most valuable type-strain genomes for metagenomic binning, comparative biology and taxonomic classification.</title>
        <authorList>
            <person name="Goeker M."/>
        </authorList>
    </citation>
    <scope>NUCLEOTIDE SEQUENCE [LARGE SCALE GENOMIC DNA]</scope>
    <source>
        <strain evidence="8 9">DSM 44704</strain>
    </source>
</reference>
<feature type="transmembrane region" description="Helical" evidence="6">
    <location>
        <begin position="103"/>
        <end position="121"/>
    </location>
</feature>
<evidence type="ECO:0000313" key="8">
    <source>
        <dbReference type="EMBL" id="PXX71654.1"/>
    </source>
</evidence>
<feature type="transmembrane region" description="Helical" evidence="6">
    <location>
        <begin position="166"/>
        <end position="188"/>
    </location>
</feature>
<evidence type="ECO:0000256" key="4">
    <source>
        <dbReference type="ARBA" id="ARBA00022989"/>
    </source>
</evidence>
<evidence type="ECO:0000259" key="7">
    <source>
        <dbReference type="Pfam" id="PF00892"/>
    </source>
</evidence>
<proteinExistence type="inferred from homology"/>
<feature type="transmembrane region" description="Helical" evidence="6">
    <location>
        <begin position="78"/>
        <end position="97"/>
    </location>
</feature>
<evidence type="ECO:0000256" key="2">
    <source>
        <dbReference type="ARBA" id="ARBA00007362"/>
    </source>
</evidence>
<dbReference type="InterPro" id="IPR050638">
    <property type="entry name" value="AA-Vitamin_Transporters"/>
</dbReference>
<name>A0A318L0K6_9NOCA</name>
<dbReference type="InterPro" id="IPR000620">
    <property type="entry name" value="EamA_dom"/>
</dbReference>
<comment type="subcellular location">
    <subcellularLocation>
        <location evidence="1">Membrane</location>
        <topology evidence="1">Multi-pass membrane protein</topology>
    </subcellularLocation>
</comment>
<feature type="transmembrane region" description="Helical" evidence="6">
    <location>
        <begin position="20"/>
        <end position="42"/>
    </location>
</feature>
<feature type="transmembrane region" description="Helical" evidence="6">
    <location>
        <begin position="48"/>
        <end position="69"/>
    </location>
</feature>
<dbReference type="InterPro" id="IPR037185">
    <property type="entry name" value="EmrE-like"/>
</dbReference>
<dbReference type="EMBL" id="QJKF01000001">
    <property type="protein sequence ID" value="PXX71654.1"/>
    <property type="molecule type" value="Genomic_DNA"/>
</dbReference>
<dbReference type="AlphaFoldDB" id="A0A318L0K6"/>
<feature type="transmembrane region" description="Helical" evidence="6">
    <location>
        <begin position="133"/>
        <end position="154"/>
    </location>
</feature>
<dbReference type="GO" id="GO:0016020">
    <property type="term" value="C:membrane"/>
    <property type="evidence" value="ECO:0007669"/>
    <property type="project" value="UniProtKB-SubCell"/>
</dbReference>
<evidence type="ECO:0000256" key="3">
    <source>
        <dbReference type="ARBA" id="ARBA00022692"/>
    </source>
</evidence>
<dbReference type="PANTHER" id="PTHR32322">
    <property type="entry name" value="INNER MEMBRANE TRANSPORTER"/>
    <property type="match status" value="1"/>
</dbReference>
<feature type="domain" description="EamA" evidence="7">
    <location>
        <begin position="102"/>
        <end position="234"/>
    </location>
</feature>
<organism evidence="8 9">
    <name type="scientific">Nocardia tenerifensis</name>
    <dbReference type="NCBI Taxonomy" id="228006"/>
    <lineage>
        <taxon>Bacteria</taxon>
        <taxon>Bacillati</taxon>
        <taxon>Actinomycetota</taxon>
        <taxon>Actinomycetes</taxon>
        <taxon>Mycobacteriales</taxon>
        <taxon>Nocardiaceae</taxon>
        <taxon>Nocardia</taxon>
    </lineage>
</organism>
<sequence length="279" mass="28936">MVPAGLVLIIFRPALPQRGWWLRMVVLGVLNFAAFFACQAIAAHRLPGGVVSTIAAAQCVVVPFVVLALGQRLGARQFVAPVLGLLGVGLLVLRGGVWTDTTGIAAAAALALLSATGMVLTRRWGVPPSVHPLSAVAWQMLAGGLILIPLAIAFEGGPPSMTLGQLAATAWLSIPATALAFALFFGGLYRGVEPTTASRLMLLGPVVAVALGWVFAAESLTTQQLAGVLLVLVAQFGGLERGGARRLGNRTRSTGPANRQRRRALVDSTIRTGSDGRLG</sequence>